<comment type="caution">
    <text evidence="2">The sequence shown here is derived from an EMBL/GenBank/DDBJ whole genome shotgun (WGS) entry which is preliminary data.</text>
</comment>
<dbReference type="EMBL" id="JASCZI010153829">
    <property type="protein sequence ID" value="MED6177677.1"/>
    <property type="molecule type" value="Genomic_DNA"/>
</dbReference>
<organism evidence="2 3">
    <name type="scientific">Stylosanthes scabra</name>
    <dbReference type="NCBI Taxonomy" id="79078"/>
    <lineage>
        <taxon>Eukaryota</taxon>
        <taxon>Viridiplantae</taxon>
        <taxon>Streptophyta</taxon>
        <taxon>Embryophyta</taxon>
        <taxon>Tracheophyta</taxon>
        <taxon>Spermatophyta</taxon>
        <taxon>Magnoliopsida</taxon>
        <taxon>eudicotyledons</taxon>
        <taxon>Gunneridae</taxon>
        <taxon>Pentapetalae</taxon>
        <taxon>rosids</taxon>
        <taxon>fabids</taxon>
        <taxon>Fabales</taxon>
        <taxon>Fabaceae</taxon>
        <taxon>Papilionoideae</taxon>
        <taxon>50 kb inversion clade</taxon>
        <taxon>dalbergioids sensu lato</taxon>
        <taxon>Dalbergieae</taxon>
        <taxon>Pterocarpus clade</taxon>
        <taxon>Stylosanthes</taxon>
    </lineage>
</organism>
<dbReference type="Proteomes" id="UP001341840">
    <property type="component" value="Unassembled WGS sequence"/>
</dbReference>
<keyword evidence="3" id="KW-1185">Reference proteome</keyword>
<gene>
    <name evidence="2" type="ORF">PIB30_100364</name>
</gene>
<reference evidence="2 3" key="1">
    <citation type="journal article" date="2023" name="Plants (Basel)">
        <title>Bridging the Gap: Combining Genomics and Transcriptomics Approaches to Understand Stylosanthes scabra, an Orphan Legume from the Brazilian Caatinga.</title>
        <authorList>
            <person name="Ferreira-Neto J.R.C."/>
            <person name="da Silva M.D."/>
            <person name="Binneck E."/>
            <person name="de Melo N.F."/>
            <person name="da Silva R.H."/>
            <person name="de Melo A.L.T.M."/>
            <person name="Pandolfi V."/>
            <person name="Bustamante F.O."/>
            <person name="Brasileiro-Vidal A.C."/>
            <person name="Benko-Iseppon A.M."/>
        </authorList>
    </citation>
    <scope>NUCLEOTIDE SEQUENCE [LARGE SCALE GENOMIC DNA]</scope>
    <source>
        <tissue evidence="2">Leaves</tissue>
    </source>
</reference>
<sequence length="101" mass="11211">MAAAQGVPTYPEDQIITVPRKENFCPFGDWQKIKKKARKADLPQANPPPIPPPINEPQDQPTTSSAAAAPPAPTEAPSCTNLFKKILKKLRRRKKDLRNTQ</sequence>
<evidence type="ECO:0000256" key="1">
    <source>
        <dbReference type="SAM" id="MobiDB-lite"/>
    </source>
</evidence>
<evidence type="ECO:0000313" key="3">
    <source>
        <dbReference type="Proteomes" id="UP001341840"/>
    </source>
</evidence>
<feature type="region of interest" description="Disordered" evidence="1">
    <location>
        <begin position="35"/>
        <end position="81"/>
    </location>
</feature>
<feature type="compositionally biased region" description="Low complexity" evidence="1">
    <location>
        <begin position="56"/>
        <end position="81"/>
    </location>
</feature>
<evidence type="ECO:0000313" key="2">
    <source>
        <dbReference type="EMBL" id="MED6177677.1"/>
    </source>
</evidence>
<feature type="compositionally biased region" description="Pro residues" evidence="1">
    <location>
        <begin position="45"/>
        <end position="55"/>
    </location>
</feature>
<accession>A0ABU6VWB2</accession>
<proteinExistence type="predicted"/>
<name>A0ABU6VWB2_9FABA</name>
<protein>
    <submittedName>
        <fullName evidence="2">Uncharacterized protein</fullName>
    </submittedName>
</protein>